<dbReference type="Pfam" id="PF21982">
    <property type="entry name" value="RecX_HTH1"/>
    <property type="match status" value="1"/>
</dbReference>
<reference evidence="9" key="2">
    <citation type="journal article" date="2023" name="Plants (Basel)">
        <title>Annotation of the Turnera subulata (Passifloraceae) Draft Genome Reveals the S-Locus Evolved after the Divergence of Turneroideae from Passifloroideae in a Stepwise Manner.</title>
        <authorList>
            <person name="Henning P.M."/>
            <person name="Roalson E.H."/>
            <person name="Mir W."/>
            <person name="McCubbin A.G."/>
            <person name="Shore J.S."/>
        </authorList>
    </citation>
    <scope>NUCLEOTIDE SEQUENCE</scope>
    <source>
        <strain evidence="9">F60SS</strain>
    </source>
</reference>
<comment type="caution">
    <text evidence="9">The sequence shown here is derived from an EMBL/GenBank/DDBJ whole genome shotgun (WGS) entry which is preliminary data.</text>
</comment>
<feature type="domain" description="RecX first three-helical" evidence="8">
    <location>
        <begin position="173"/>
        <end position="206"/>
    </location>
</feature>
<evidence type="ECO:0000259" key="6">
    <source>
        <dbReference type="Pfam" id="PF02631"/>
    </source>
</evidence>
<name>A0A9Q0FKY0_9ROSI</name>
<dbReference type="OrthoDB" id="543346at2759"/>
<feature type="domain" description="RecX third three-helical" evidence="7">
    <location>
        <begin position="308"/>
        <end position="351"/>
    </location>
</feature>
<dbReference type="PANTHER" id="PTHR33602:SF1">
    <property type="entry name" value="REGULATORY PROTEIN RECX FAMILY PROTEIN"/>
    <property type="match status" value="1"/>
</dbReference>
<feature type="domain" description="RecX second three-helical" evidence="6">
    <location>
        <begin position="215"/>
        <end position="241"/>
    </location>
</feature>
<keyword evidence="10" id="KW-1185">Reference proteome</keyword>
<evidence type="ECO:0000259" key="8">
    <source>
        <dbReference type="Pfam" id="PF21982"/>
    </source>
</evidence>
<organism evidence="9 10">
    <name type="scientific">Turnera subulata</name>
    <dbReference type="NCBI Taxonomy" id="218843"/>
    <lineage>
        <taxon>Eukaryota</taxon>
        <taxon>Viridiplantae</taxon>
        <taxon>Streptophyta</taxon>
        <taxon>Embryophyta</taxon>
        <taxon>Tracheophyta</taxon>
        <taxon>Spermatophyta</taxon>
        <taxon>Magnoliopsida</taxon>
        <taxon>eudicotyledons</taxon>
        <taxon>Gunneridae</taxon>
        <taxon>Pentapetalae</taxon>
        <taxon>rosids</taxon>
        <taxon>fabids</taxon>
        <taxon>Malpighiales</taxon>
        <taxon>Passifloraceae</taxon>
        <taxon>Turnera</taxon>
    </lineage>
</organism>
<dbReference type="Pfam" id="PF21981">
    <property type="entry name" value="RecX_HTH3"/>
    <property type="match status" value="1"/>
</dbReference>
<feature type="region of interest" description="Disordered" evidence="5">
    <location>
        <begin position="85"/>
        <end position="107"/>
    </location>
</feature>
<dbReference type="AlphaFoldDB" id="A0A9Q0FKY0"/>
<dbReference type="Gene3D" id="1.10.10.10">
    <property type="entry name" value="Winged helix-like DNA-binding domain superfamily/Winged helix DNA-binding domain"/>
    <property type="match status" value="3"/>
</dbReference>
<evidence type="ECO:0000256" key="4">
    <source>
        <dbReference type="ARBA" id="ARBA00022490"/>
    </source>
</evidence>
<protein>
    <recommendedName>
        <fullName evidence="3">Regulatory protein RecX</fullName>
    </recommendedName>
</protein>
<reference evidence="9" key="1">
    <citation type="submission" date="2022-02" db="EMBL/GenBank/DDBJ databases">
        <authorList>
            <person name="Henning P.M."/>
            <person name="McCubbin A.G."/>
            <person name="Shore J.S."/>
        </authorList>
    </citation>
    <scope>NUCLEOTIDE SEQUENCE</scope>
    <source>
        <strain evidence="9">F60SS</strain>
        <tissue evidence="9">Leaves</tissue>
    </source>
</reference>
<keyword evidence="4" id="KW-0963">Cytoplasm</keyword>
<gene>
    <name evidence="9" type="ORF">Tsubulata_016411</name>
</gene>
<evidence type="ECO:0000256" key="1">
    <source>
        <dbReference type="ARBA" id="ARBA00004496"/>
    </source>
</evidence>
<dbReference type="Proteomes" id="UP001141552">
    <property type="component" value="Unassembled WGS sequence"/>
</dbReference>
<dbReference type="InterPro" id="IPR053925">
    <property type="entry name" value="RecX_HTH_3rd"/>
</dbReference>
<dbReference type="InterPro" id="IPR036388">
    <property type="entry name" value="WH-like_DNA-bd_sf"/>
</dbReference>
<evidence type="ECO:0000256" key="5">
    <source>
        <dbReference type="SAM" id="MobiDB-lite"/>
    </source>
</evidence>
<sequence>MAILAGNLASRISLRLQFHALSIPWVQKNPMMVSLNGRDCSSSSGPVRYIPKRTSKKNDVKNLLPTTGSESRVFDSERLDDVERGFVSEKKKKETKRSPNTSRAPNEGVMLDDAQQCNPELAKDINQNFGVNDIELMKDPRMIYEGIRIQLQHDNSKHDMQVDKVAEEAERFAIKLLATRAFTAVELRKKLQGKRFAPATVDAVITSFQDRGLINDGLYAETFSRSRWSSSSWGPRRIKQEWSLVESCYYAKVWKFFAPTLLWIQENVALLNRGVNKADTENALKLVFQDGKSEEQESKLGLSKLSMDHLLIQASKQWLRGQDVPKETRKSRLIRWLQYRGFNWDIISFVLKKMESQNPSRAQ</sequence>
<comment type="subcellular location">
    <subcellularLocation>
        <location evidence="1">Cytoplasm</location>
    </subcellularLocation>
</comment>
<dbReference type="GO" id="GO:0006282">
    <property type="term" value="P:regulation of DNA repair"/>
    <property type="evidence" value="ECO:0007669"/>
    <property type="project" value="InterPro"/>
</dbReference>
<evidence type="ECO:0000313" key="10">
    <source>
        <dbReference type="Proteomes" id="UP001141552"/>
    </source>
</evidence>
<proteinExistence type="inferred from homology"/>
<dbReference type="InterPro" id="IPR003783">
    <property type="entry name" value="Regulatory_RecX"/>
</dbReference>
<evidence type="ECO:0000259" key="7">
    <source>
        <dbReference type="Pfam" id="PF21981"/>
    </source>
</evidence>
<dbReference type="EMBL" id="JAKUCV010004954">
    <property type="protein sequence ID" value="KAJ4833419.1"/>
    <property type="molecule type" value="Genomic_DNA"/>
</dbReference>
<dbReference type="Pfam" id="PF02631">
    <property type="entry name" value="RecX_HTH2"/>
    <property type="match status" value="1"/>
</dbReference>
<comment type="similarity">
    <text evidence="2">Belongs to the RecX family.</text>
</comment>
<evidence type="ECO:0000256" key="3">
    <source>
        <dbReference type="ARBA" id="ARBA00018111"/>
    </source>
</evidence>
<dbReference type="InterPro" id="IPR053924">
    <property type="entry name" value="RecX_HTH_2nd"/>
</dbReference>
<dbReference type="HAMAP" id="MF_01114">
    <property type="entry name" value="RecX"/>
    <property type="match status" value="1"/>
</dbReference>
<evidence type="ECO:0000313" key="9">
    <source>
        <dbReference type="EMBL" id="KAJ4833419.1"/>
    </source>
</evidence>
<dbReference type="PANTHER" id="PTHR33602">
    <property type="entry name" value="REGULATORY PROTEIN RECX FAMILY PROTEIN"/>
    <property type="match status" value="1"/>
</dbReference>
<accession>A0A9Q0FKY0</accession>
<dbReference type="GO" id="GO:0005737">
    <property type="term" value="C:cytoplasm"/>
    <property type="evidence" value="ECO:0007669"/>
    <property type="project" value="UniProtKB-SubCell"/>
</dbReference>
<evidence type="ECO:0000256" key="2">
    <source>
        <dbReference type="ARBA" id="ARBA00009695"/>
    </source>
</evidence>
<dbReference type="InterPro" id="IPR053926">
    <property type="entry name" value="RecX_HTH_1st"/>
</dbReference>